<dbReference type="PROSITE" id="PS51186">
    <property type="entry name" value="GNAT"/>
    <property type="match status" value="1"/>
</dbReference>
<dbReference type="PANTHER" id="PTHR42791">
    <property type="entry name" value="GNAT FAMILY ACETYLTRANSFERASE"/>
    <property type="match status" value="1"/>
</dbReference>
<dbReference type="InterPro" id="IPR016181">
    <property type="entry name" value="Acyl_CoA_acyltransferase"/>
</dbReference>
<keyword evidence="3" id="KW-1185">Reference proteome</keyword>
<proteinExistence type="predicted"/>
<dbReference type="Pfam" id="PF13508">
    <property type="entry name" value="Acetyltransf_7"/>
    <property type="match status" value="1"/>
</dbReference>
<feature type="domain" description="N-acetyltransferase" evidence="1">
    <location>
        <begin position="65"/>
        <end position="201"/>
    </location>
</feature>
<name>A0A2P5HZE8_DIAHE</name>
<dbReference type="CDD" id="cd04301">
    <property type="entry name" value="NAT_SF"/>
    <property type="match status" value="1"/>
</dbReference>
<dbReference type="Gene3D" id="3.40.630.30">
    <property type="match status" value="1"/>
</dbReference>
<dbReference type="Proteomes" id="UP000094444">
    <property type="component" value="Unassembled WGS sequence"/>
</dbReference>
<dbReference type="InterPro" id="IPR052523">
    <property type="entry name" value="Trichothecene_AcTrans"/>
</dbReference>
<organism evidence="2 3">
    <name type="scientific">Diaporthe helianthi</name>
    <dbReference type="NCBI Taxonomy" id="158607"/>
    <lineage>
        <taxon>Eukaryota</taxon>
        <taxon>Fungi</taxon>
        <taxon>Dikarya</taxon>
        <taxon>Ascomycota</taxon>
        <taxon>Pezizomycotina</taxon>
        <taxon>Sordariomycetes</taxon>
        <taxon>Sordariomycetidae</taxon>
        <taxon>Diaporthales</taxon>
        <taxon>Diaporthaceae</taxon>
        <taxon>Diaporthe</taxon>
    </lineage>
</organism>
<evidence type="ECO:0000259" key="1">
    <source>
        <dbReference type="PROSITE" id="PS51186"/>
    </source>
</evidence>
<dbReference type="OrthoDB" id="410198at2759"/>
<dbReference type="InterPro" id="IPR000182">
    <property type="entry name" value="GNAT_dom"/>
</dbReference>
<dbReference type="GO" id="GO:0016747">
    <property type="term" value="F:acyltransferase activity, transferring groups other than amino-acyl groups"/>
    <property type="evidence" value="ECO:0007669"/>
    <property type="project" value="InterPro"/>
</dbReference>
<sequence>MTTPAPFTLVRATEADMPEVIKLCWQSFPQIVRDLLMGAPTEADLPRSVALYQDEMRSDPHAVWVKVVDNATGKVAAASHWRIFPGASAPPPGADEDTVPPWLDEESRVKARGVLDEMARARVEANGGGYVHLHILFTDQDFRRQGAGDMMLKWGTDLADVLGIAGWVETSKDGTILYERHGFKVVGYQSSGGTFMRREPIDLTRTGGRVKKS</sequence>
<dbReference type="PANTHER" id="PTHR42791:SF1">
    <property type="entry name" value="N-ACETYLTRANSFERASE DOMAIN-CONTAINING PROTEIN"/>
    <property type="match status" value="1"/>
</dbReference>
<dbReference type="AlphaFoldDB" id="A0A2P5HZE8"/>
<dbReference type="STRING" id="158607.A0A2P5HZE8"/>
<reference evidence="2" key="1">
    <citation type="submission" date="2017-09" db="EMBL/GenBank/DDBJ databases">
        <title>Polyketide synthases of a Diaporthe helianthi virulent isolate.</title>
        <authorList>
            <person name="Baroncelli R."/>
        </authorList>
    </citation>
    <scope>NUCLEOTIDE SEQUENCE [LARGE SCALE GENOMIC DNA]</scope>
    <source>
        <strain evidence="2">7/96</strain>
    </source>
</reference>
<accession>A0A2P5HZE8</accession>
<protein>
    <recommendedName>
        <fullName evidence="1">N-acetyltransferase domain-containing protein</fullName>
    </recommendedName>
</protein>
<evidence type="ECO:0000313" key="3">
    <source>
        <dbReference type="Proteomes" id="UP000094444"/>
    </source>
</evidence>
<gene>
    <name evidence="2" type="ORF">DHEL01_v205987</name>
</gene>
<dbReference type="SUPFAM" id="SSF55729">
    <property type="entry name" value="Acyl-CoA N-acyltransferases (Nat)"/>
    <property type="match status" value="1"/>
</dbReference>
<dbReference type="EMBL" id="MAVT02000464">
    <property type="protein sequence ID" value="POS75628.1"/>
    <property type="molecule type" value="Genomic_DNA"/>
</dbReference>
<dbReference type="InParanoid" id="A0A2P5HZE8"/>
<comment type="caution">
    <text evidence="2">The sequence shown here is derived from an EMBL/GenBank/DDBJ whole genome shotgun (WGS) entry which is preliminary data.</text>
</comment>
<evidence type="ECO:0000313" key="2">
    <source>
        <dbReference type="EMBL" id="POS75628.1"/>
    </source>
</evidence>